<dbReference type="RefSeq" id="WP_057916345.1">
    <property type="nucleotide sequence ID" value="NZ_CP011129.1"/>
</dbReference>
<dbReference type="AlphaFoldDB" id="A0A0S2F514"/>
<dbReference type="STRING" id="84531.LA76x_0400"/>
<gene>
    <name evidence="1" type="ORF">LA76x_0400</name>
</gene>
<sequence>MSTLAELFGLDANASADDLQHAALMLPEIRDYHAVPVSVTPEIAGHWLRRNDTNRPVRKKAVTQYVNDLKNGRWQQNGETVKFGRSGRLLDGQHRIAAIAAAGVAQPMLIVTGVADGAFDTIDTGRRRTSTDVLIIEGIGVFEARIAAAALPMIMNYRSGLLPHSSMRYPNHELLDCWASLPQVRASSQFVTKLPHRMVPISQSKTLFLHWAFARHDVAAADQFIEGLFVGDRLDRTGAVFHLRERLLLDRVERRKADDGAQLHACIKAWNAERAHRRVRGWRALFPSSDEAFPEVSA</sequence>
<dbReference type="PATRIC" id="fig|84531.8.peg.412"/>
<dbReference type="EMBL" id="CP011129">
    <property type="protein sequence ID" value="ALN78561.1"/>
    <property type="molecule type" value="Genomic_DNA"/>
</dbReference>
<organism evidence="1 2">
    <name type="scientific">Lysobacter antibioticus</name>
    <dbReference type="NCBI Taxonomy" id="84531"/>
    <lineage>
        <taxon>Bacteria</taxon>
        <taxon>Pseudomonadati</taxon>
        <taxon>Pseudomonadota</taxon>
        <taxon>Gammaproteobacteria</taxon>
        <taxon>Lysobacterales</taxon>
        <taxon>Lysobacteraceae</taxon>
        <taxon>Lysobacter</taxon>
    </lineage>
</organism>
<dbReference type="Proteomes" id="UP000060787">
    <property type="component" value="Chromosome"/>
</dbReference>
<protein>
    <recommendedName>
        <fullName evidence="3">ParB-like nuclease domain protein</fullName>
    </recommendedName>
</protein>
<evidence type="ECO:0000313" key="1">
    <source>
        <dbReference type="EMBL" id="ALN78561.1"/>
    </source>
</evidence>
<reference evidence="1 2" key="1">
    <citation type="journal article" date="2015" name="BMC Genomics">
        <title>Comparative genomics and metabolic profiling of the genus Lysobacter.</title>
        <authorList>
            <person name="de Bruijn I."/>
            <person name="Cheng X."/>
            <person name="de Jager V."/>
            <person name="Exposito R.G."/>
            <person name="Watrous J."/>
            <person name="Patel N."/>
            <person name="Postma J."/>
            <person name="Dorrestein P.C."/>
            <person name="Kobayashi D."/>
            <person name="Raaijmakers J.M."/>
        </authorList>
    </citation>
    <scope>NUCLEOTIDE SEQUENCE [LARGE SCALE GENOMIC DNA]</scope>
    <source>
        <strain evidence="1 2">76</strain>
    </source>
</reference>
<name>A0A0S2F514_LYSAN</name>
<evidence type="ECO:0008006" key="3">
    <source>
        <dbReference type="Google" id="ProtNLM"/>
    </source>
</evidence>
<evidence type="ECO:0000313" key="2">
    <source>
        <dbReference type="Proteomes" id="UP000060787"/>
    </source>
</evidence>
<proteinExistence type="predicted"/>
<accession>A0A0S2F514</accession>
<dbReference type="KEGG" id="lab:LA76x_0400"/>
<keyword evidence="2" id="KW-1185">Reference proteome</keyword>